<feature type="region of interest" description="Disordered" evidence="2">
    <location>
        <begin position="272"/>
        <end position="291"/>
    </location>
</feature>
<gene>
    <name evidence="4" type="primary">LOC115462943</name>
</gene>
<name>A0A6P7XE55_9AMPH</name>
<evidence type="ECO:0000256" key="2">
    <source>
        <dbReference type="SAM" id="MobiDB-lite"/>
    </source>
</evidence>
<feature type="region of interest" description="Disordered" evidence="2">
    <location>
        <begin position="1195"/>
        <end position="1236"/>
    </location>
</feature>
<dbReference type="OrthoDB" id="5974632at2759"/>
<feature type="compositionally biased region" description="Basic and acidic residues" evidence="2">
    <location>
        <begin position="989"/>
        <end position="998"/>
    </location>
</feature>
<dbReference type="GO" id="GO:0035869">
    <property type="term" value="C:ciliary transition zone"/>
    <property type="evidence" value="ECO:0007669"/>
    <property type="project" value="TreeGrafter"/>
</dbReference>
<dbReference type="InParanoid" id="A0A6P7XE55"/>
<dbReference type="PANTHER" id="PTHR14492:SF4">
    <property type="entry name" value="CILIOGENESIS AND PLANAR POLARITY EFFECTOR 1"/>
    <property type="match status" value="1"/>
</dbReference>
<organism evidence="3 4">
    <name type="scientific">Microcaecilia unicolor</name>
    <dbReference type="NCBI Taxonomy" id="1415580"/>
    <lineage>
        <taxon>Eukaryota</taxon>
        <taxon>Metazoa</taxon>
        <taxon>Chordata</taxon>
        <taxon>Craniata</taxon>
        <taxon>Vertebrata</taxon>
        <taxon>Euteleostomi</taxon>
        <taxon>Amphibia</taxon>
        <taxon>Gymnophiona</taxon>
        <taxon>Siphonopidae</taxon>
        <taxon>Microcaecilia</taxon>
    </lineage>
</organism>
<keyword evidence="1" id="KW-0175">Coiled coil</keyword>
<evidence type="ECO:0000313" key="3">
    <source>
        <dbReference type="Proteomes" id="UP000515156"/>
    </source>
</evidence>
<accession>A0A6P7XE55</accession>
<feature type="region of interest" description="Disordered" evidence="2">
    <location>
        <begin position="1110"/>
        <end position="1130"/>
    </location>
</feature>
<feature type="compositionally biased region" description="Polar residues" evidence="2">
    <location>
        <begin position="347"/>
        <end position="356"/>
    </location>
</feature>
<feature type="compositionally biased region" description="Polar residues" evidence="2">
    <location>
        <begin position="1221"/>
        <end position="1230"/>
    </location>
</feature>
<dbReference type="RefSeq" id="XP_030048905.1">
    <property type="nucleotide sequence ID" value="XM_030193045.1"/>
</dbReference>
<dbReference type="GeneID" id="115462943"/>
<feature type="compositionally biased region" description="Polar residues" evidence="2">
    <location>
        <begin position="140"/>
        <end position="151"/>
    </location>
</feature>
<evidence type="ECO:0000256" key="1">
    <source>
        <dbReference type="SAM" id="Coils"/>
    </source>
</evidence>
<keyword evidence="3" id="KW-1185">Reference proteome</keyword>
<dbReference type="InterPro" id="IPR028236">
    <property type="entry name" value="CPLANE1"/>
</dbReference>
<feature type="compositionally biased region" description="Polar residues" evidence="2">
    <location>
        <begin position="1117"/>
        <end position="1130"/>
    </location>
</feature>
<feature type="region of interest" description="Disordered" evidence="2">
    <location>
        <begin position="483"/>
        <end position="522"/>
    </location>
</feature>
<dbReference type="KEGG" id="muo:115462943"/>
<feature type="compositionally biased region" description="Basic and acidic residues" evidence="2">
    <location>
        <begin position="497"/>
        <end position="513"/>
    </location>
</feature>
<feature type="region of interest" description="Disordered" evidence="2">
    <location>
        <begin position="1053"/>
        <end position="1073"/>
    </location>
</feature>
<sequence>MTAAACGIVDAALTTLNGDLPSMAQQSKSNLGNISPVVTVHVKQEIQENETTQPLNTSEAVRQMFQDEMFRLLQLQQINFMSLMQVVGSSFANLPNIQHILQQPQSAHQGQSQPANPVRSNDAVQSRPAHSKEVLPCHSSLKSQQLPSVSKTDIRRANYETSPDRQEANAQHDQNNKENIKVAPDLSHPLYQPELQTSDPLVSQTLFSTNSNKSLPLLMPVTDIQNPTLIPASNSMAAANGFPLLKLQSGHQLKPLTINPVKVTQAFAWPPSRPREAWGPSNSEQKVPLSSTPANKTNLLAHLNLNQYDTNVIQQAEEQKKKWADIVNKRPPKHLNLDQYNYLPTPGTGQQNSKAASASKPIDIHSIPACEPYQNRSTGLPLLHLQIDHLRLITPVVRPCVAPPLLPVQPVQQTNLALLQANLFPENKVITKLPGSPFQPPKLIPLQNLIAFQQSCQSKSQATLGQSLSGQIQLLKANIEPFEMRTEKDNKKRQKRRAENQKVQESKPEKSEKTSVAFQPEDSIINLNSLEKPFQTKPHQPGSPSSEPADEFVIPLGSFDSSLLEQNSVGGPVPTSAELHYLASTRKKAAEKYDASTNTDSACKSYRDVDVGCEEIISKLDKNHQIPSPASPVHMPSSTPQVLPPDFYLNLRFLTEVAERTLSFPPPDAIPPLVGHNFINVIDIDAEDLLKGLPVAAESPEVEVITKQHESLDVPSSAQLHHMAASVTNTVPPDEFRNTENLLQQPFQMKELNAKSNKAENKDPWDRLFGNHDSARAKEKSTKNVSSKIVSKGRISSKLQEMDAQLSALQNMAENMERDFANTELLVNTIENLESAIDPDLNVVPVSSRKVGVTEKALYFSDVGLEDIKEEKEGLSSGSDNILTTDLKTSSDFVIKGRVNNSFSDDQLNVTGLSDIADIISDLVKDGGIGATELGLTESEAKKISRINVQDTSYGHIPRTEIEKREIQAWMKKKQKERLAAHRRKLDELREQEHHPFQPEKNGQQYHPTSKEIRQTQKMKEEKDKALLSDHFSHRVSEAFSLMKEILSETVQLPATNVKPPSTTPERPPNRFLKQPLTSAKSLYFRNRHEIGHNLSASRVEKQSVFQNDFGEPRSLSVPSRSSAQPRGTATWVVQKNTSDPKARARNVSSYPINRKQVSLPRDRLSQISRRGMLSNQNKRKLYLQTSMIQKSYLGTRKAVSASKASEPERSSRNKLRRPMTQASFSQTEETGSDYEMERDIVSPWNLPEEISNILNNGSSGLIFQDGDGFLQGCNNNDNASESTGSLLSKLDWKAIEDMVANVEDS</sequence>
<feature type="coiled-coil region" evidence="1">
    <location>
        <begin position="799"/>
        <end position="826"/>
    </location>
</feature>
<dbReference type="Proteomes" id="UP000515156">
    <property type="component" value="Chromosome 2"/>
</dbReference>
<feature type="region of interest" description="Disordered" evidence="2">
    <location>
        <begin position="989"/>
        <end position="1011"/>
    </location>
</feature>
<evidence type="ECO:0000313" key="4">
    <source>
        <dbReference type="RefSeq" id="XP_030048905.1"/>
    </source>
</evidence>
<protein>
    <submittedName>
        <fullName evidence="4">Ciliogenesis and planar polarity effector 1-like</fullName>
    </submittedName>
</protein>
<reference evidence="4" key="1">
    <citation type="submission" date="2025-08" db="UniProtKB">
        <authorList>
            <consortium name="RefSeq"/>
        </authorList>
    </citation>
    <scope>IDENTIFICATION</scope>
</reference>
<dbReference type="PANTHER" id="PTHR14492">
    <property type="entry name" value="JBTS17"/>
    <property type="match status" value="1"/>
</dbReference>
<feature type="compositionally biased region" description="Polar residues" evidence="2">
    <location>
        <begin position="280"/>
        <end position="291"/>
    </location>
</feature>
<feature type="compositionally biased region" description="Low complexity" evidence="2">
    <location>
        <begin position="103"/>
        <end position="115"/>
    </location>
</feature>
<feature type="region of interest" description="Disordered" evidence="2">
    <location>
        <begin position="337"/>
        <end position="359"/>
    </location>
</feature>
<dbReference type="Pfam" id="PF15392">
    <property type="entry name" value="Joubert"/>
    <property type="match status" value="2"/>
</dbReference>
<dbReference type="GO" id="GO:0060271">
    <property type="term" value="P:cilium assembly"/>
    <property type="evidence" value="ECO:0007669"/>
    <property type="project" value="TreeGrafter"/>
</dbReference>
<proteinExistence type="predicted"/>
<feature type="region of interest" description="Disordered" evidence="2">
    <location>
        <begin position="103"/>
        <end position="152"/>
    </location>
</feature>